<keyword evidence="2" id="KW-1185">Reference proteome</keyword>
<dbReference type="HOGENOM" id="CLU_1746121_0_0_7"/>
<accession>E5Y6C6</accession>
<dbReference type="RefSeq" id="WP_005027258.1">
    <property type="nucleotide sequence ID" value="NZ_KE150240.1"/>
</dbReference>
<organism evidence="1 2">
    <name type="scientific">Bilophila wadsworthia (strain 3_1_6)</name>
    <dbReference type="NCBI Taxonomy" id="563192"/>
    <lineage>
        <taxon>Bacteria</taxon>
        <taxon>Pseudomonadati</taxon>
        <taxon>Thermodesulfobacteriota</taxon>
        <taxon>Desulfovibrionia</taxon>
        <taxon>Desulfovibrionales</taxon>
        <taxon>Desulfovibrionaceae</taxon>
        <taxon>Bilophila</taxon>
    </lineage>
</organism>
<dbReference type="AlphaFoldDB" id="E5Y6C6"/>
<gene>
    <name evidence="1" type="ORF">HMPREF0179_01739</name>
</gene>
<dbReference type="GeneID" id="78087423"/>
<dbReference type="STRING" id="563192.HMPREF0179_01739"/>
<proteinExistence type="predicted"/>
<evidence type="ECO:0000313" key="2">
    <source>
        <dbReference type="Proteomes" id="UP000006034"/>
    </source>
</evidence>
<protein>
    <submittedName>
        <fullName evidence="1">Uncharacterized protein</fullName>
    </submittedName>
</protein>
<evidence type="ECO:0000313" key="1">
    <source>
        <dbReference type="EMBL" id="EFV44398.1"/>
    </source>
</evidence>
<comment type="caution">
    <text evidence="1">The sequence shown here is derived from an EMBL/GenBank/DDBJ whole genome shotgun (WGS) entry which is preliminary data.</text>
</comment>
<dbReference type="EMBL" id="ADCP02000003">
    <property type="protein sequence ID" value="EFV44398.1"/>
    <property type="molecule type" value="Genomic_DNA"/>
</dbReference>
<name>E5Y6C6_BILW3</name>
<reference evidence="1 2" key="2">
    <citation type="submission" date="2013-04" db="EMBL/GenBank/DDBJ databases">
        <title>The Genome Sequence of Bilophila wadsworthia 3_1_6.</title>
        <authorList>
            <consortium name="The Broad Institute Genomics Platform"/>
            <person name="Earl A."/>
            <person name="Ward D."/>
            <person name="Feldgarden M."/>
            <person name="Gevers D."/>
            <person name="Sibley C."/>
            <person name="Strauss J."/>
            <person name="Allen-Vercoe E."/>
            <person name="Walker B."/>
            <person name="Young S."/>
            <person name="Zeng Q."/>
            <person name="Gargeya S."/>
            <person name="Fitzgerald M."/>
            <person name="Haas B."/>
            <person name="Abouelleil A."/>
            <person name="Allen A.W."/>
            <person name="Alvarado L."/>
            <person name="Arachchi H.M."/>
            <person name="Berlin A.M."/>
            <person name="Chapman S.B."/>
            <person name="Gainer-Dewar J."/>
            <person name="Goldberg J."/>
            <person name="Griggs A."/>
            <person name="Gujja S."/>
            <person name="Hansen M."/>
            <person name="Howarth C."/>
            <person name="Imamovic A."/>
            <person name="Ireland A."/>
            <person name="Larimer J."/>
            <person name="McCowan C."/>
            <person name="Murphy C."/>
            <person name="Pearson M."/>
            <person name="Poon T.W."/>
            <person name="Priest M."/>
            <person name="Roberts A."/>
            <person name="Saif S."/>
            <person name="Shea T."/>
            <person name="Sisk P."/>
            <person name="Sykes S."/>
            <person name="Wortman J."/>
            <person name="Nusbaum C."/>
            <person name="Birren B."/>
        </authorList>
    </citation>
    <scope>NUCLEOTIDE SEQUENCE [LARGE SCALE GENOMIC DNA]</scope>
    <source>
        <strain evidence="1 2">3_1_6</strain>
    </source>
</reference>
<reference evidence="1 2" key="1">
    <citation type="submission" date="2010-10" db="EMBL/GenBank/DDBJ databases">
        <authorList>
            <consortium name="The Broad Institute Genome Sequencing Platform"/>
            <person name="Ward D."/>
            <person name="Earl A."/>
            <person name="Feldgarden M."/>
            <person name="Young S.K."/>
            <person name="Gargeya S."/>
            <person name="Zeng Q."/>
            <person name="Alvarado L."/>
            <person name="Berlin A."/>
            <person name="Bochicchio J."/>
            <person name="Chapman S.B."/>
            <person name="Chen Z."/>
            <person name="Freedman E."/>
            <person name="Gellesch M."/>
            <person name="Goldberg J."/>
            <person name="Griggs A."/>
            <person name="Gujja S."/>
            <person name="Heilman E."/>
            <person name="Heiman D."/>
            <person name="Howarth C."/>
            <person name="Mehta T."/>
            <person name="Neiman D."/>
            <person name="Pearson M."/>
            <person name="Roberts A."/>
            <person name="Saif S."/>
            <person name="Shea T."/>
            <person name="Shenoy N."/>
            <person name="Sisk P."/>
            <person name="Stolte C."/>
            <person name="Sykes S."/>
            <person name="White J."/>
            <person name="Yandava C."/>
            <person name="Allen-Vercoe E."/>
            <person name="Sibley C."/>
            <person name="Ambrose C.E."/>
            <person name="Strauss J."/>
            <person name="Daigneault M."/>
            <person name="Haas B."/>
            <person name="Nusbaum C."/>
            <person name="Birren B."/>
        </authorList>
    </citation>
    <scope>NUCLEOTIDE SEQUENCE [LARGE SCALE GENOMIC DNA]</scope>
    <source>
        <strain evidence="1 2">3_1_6</strain>
    </source>
</reference>
<sequence>MATFKSDAVKSGLMFLGTAQPGCVLCRSGRVKEKFTAADVAELVPIPKGAMVLDVRVVNEALDACTSVSVGDKDDPDRYFAALDLSSAGTHSAQSEGPTTAHNHVYADEAVLTVTVPATQTAAKAITAHVLYKMVEGCLTDEADVFPAA</sequence>
<dbReference type="Proteomes" id="UP000006034">
    <property type="component" value="Unassembled WGS sequence"/>
</dbReference>